<keyword evidence="2" id="KW-1185">Reference proteome</keyword>
<accession>A0ACB9G8C5</accession>
<dbReference type="EMBL" id="CM042010">
    <property type="protein sequence ID" value="KAI3779291.1"/>
    <property type="molecule type" value="Genomic_DNA"/>
</dbReference>
<gene>
    <name evidence="1" type="ORF">L2E82_08947</name>
</gene>
<reference evidence="2" key="1">
    <citation type="journal article" date="2022" name="Mol. Ecol. Resour.">
        <title>The genomes of chicory, endive, great burdock and yacon provide insights into Asteraceae palaeo-polyploidization history and plant inulin production.</title>
        <authorList>
            <person name="Fan W."/>
            <person name="Wang S."/>
            <person name="Wang H."/>
            <person name="Wang A."/>
            <person name="Jiang F."/>
            <person name="Liu H."/>
            <person name="Zhao H."/>
            <person name="Xu D."/>
            <person name="Zhang Y."/>
        </authorList>
    </citation>
    <scope>NUCLEOTIDE SEQUENCE [LARGE SCALE GENOMIC DNA]</scope>
    <source>
        <strain evidence="2">cv. Punajuju</strain>
    </source>
</reference>
<dbReference type="Proteomes" id="UP001055811">
    <property type="component" value="Linkage Group LG02"/>
</dbReference>
<protein>
    <submittedName>
        <fullName evidence="1">Uncharacterized protein</fullName>
    </submittedName>
</protein>
<name>A0ACB9G8C5_CICIN</name>
<evidence type="ECO:0000313" key="1">
    <source>
        <dbReference type="EMBL" id="KAI3779291.1"/>
    </source>
</evidence>
<comment type="caution">
    <text evidence="1">The sequence shown here is derived from an EMBL/GenBank/DDBJ whole genome shotgun (WGS) entry which is preliminary data.</text>
</comment>
<evidence type="ECO:0000313" key="2">
    <source>
        <dbReference type="Proteomes" id="UP001055811"/>
    </source>
</evidence>
<organism evidence="1 2">
    <name type="scientific">Cichorium intybus</name>
    <name type="common">Chicory</name>
    <dbReference type="NCBI Taxonomy" id="13427"/>
    <lineage>
        <taxon>Eukaryota</taxon>
        <taxon>Viridiplantae</taxon>
        <taxon>Streptophyta</taxon>
        <taxon>Embryophyta</taxon>
        <taxon>Tracheophyta</taxon>
        <taxon>Spermatophyta</taxon>
        <taxon>Magnoliopsida</taxon>
        <taxon>eudicotyledons</taxon>
        <taxon>Gunneridae</taxon>
        <taxon>Pentapetalae</taxon>
        <taxon>asterids</taxon>
        <taxon>campanulids</taxon>
        <taxon>Asterales</taxon>
        <taxon>Asteraceae</taxon>
        <taxon>Cichorioideae</taxon>
        <taxon>Cichorieae</taxon>
        <taxon>Cichoriinae</taxon>
        <taxon>Cichorium</taxon>
    </lineage>
</organism>
<proteinExistence type="predicted"/>
<sequence>MILEHYRVAYLGELSNIFPNEIDTAPSLDWDFSQRLELTPLMEQLLMRVHTDEAGVSRFRCRGWGNLFWCLEDAWALVALGVYIPSVVKESMMRSLVGYEIAYVDPDDVVEGLGEEKAAQVPPRQ</sequence>
<reference evidence="1 2" key="2">
    <citation type="journal article" date="2022" name="Mol. Ecol. Resour.">
        <title>The genomes of chicory, endive, great burdock and yacon provide insights into Asteraceae paleo-polyploidization history and plant inulin production.</title>
        <authorList>
            <person name="Fan W."/>
            <person name="Wang S."/>
            <person name="Wang H."/>
            <person name="Wang A."/>
            <person name="Jiang F."/>
            <person name="Liu H."/>
            <person name="Zhao H."/>
            <person name="Xu D."/>
            <person name="Zhang Y."/>
        </authorList>
    </citation>
    <scope>NUCLEOTIDE SEQUENCE [LARGE SCALE GENOMIC DNA]</scope>
    <source>
        <strain evidence="2">cv. Punajuju</strain>
        <tissue evidence="1">Leaves</tissue>
    </source>
</reference>